<dbReference type="GO" id="GO:0016810">
    <property type="term" value="F:hydrolase activity, acting on carbon-nitrogen (but not peptide) bonds"/>
    <property type="evidence" value="ECO:0007669"/>
    <property type="project" value="InterPro"/>
</dbReference>
<dbReference type="Gene3D" id="3.20.20.140">
    <property type="entry name" value="Metal-dependent hydrolases"/>
    <property type="match status" value="1"/>
</dbReference>
<feature type="compositionally biased region" description="Low complexity" evidence="1">
    <location>
        <begin position="270"/>
        <end position="282"/>
    </location>
</feature>
<protein>
    <submittedName>
        <fullName evidence="3">Amidohydrolase</fullName>
    </submittedName>
</protein>
<keyword evidence="4" id="KW-1185">Reference proteome</keyword>
<evidence type="ECO:0000256" key="1">
    <source>
        <dbReference type="SAM" id="MobiDB-lite"/>
    </source>
</evidence>
<dbReference type="InterPro" id="IPR011059">
    <property type="entry name" value="Metal-dep_hydrolase_composite"/>
</dbReference>
<dbReference type="SUPFAM" id="SSF51556">
    <property type="entry name" value="Metallo-dependent hydrolases"/>
    <property type="match status" value="1"/>
</dbReference>
<feature type="region of interest" description="Disordered" evidence="1">
    <location>
        <begin position="250"/>
        <end position="282"/>
    </location>
</feature>
<proteinExistence type="predicted"/>
<dbReference type="SUPFAM" id="SSF51338">
    <property type="entry name" value="Composite domain of metallo-dependent hydrolases"/>
    <property type="match status" value="1"/>
</dbReference>
<comment type="caution">
    <text evidence="3">The sequence shown here is derived from an EMBL/GenBank/DDBJ whole genome shotgun (WGS) entry which is preliminary data.</text>
</comment>
<feature type="chain" id="PRO_5041953571" evidence="2">
    <location>
        <begin position="21"/>
        <end position="381"/>
    </location>
</feature>
<dbReference type="PANTHER" id="PTHR43135:SF3">
    <property type="entry name" value="ALPHA-D-RIBOSE 1-METHYLPHOSPHONATE 5-TRIPHOSPHATE DIPHOSPHATASE"/>
    <property type="match status" value="1"/>
</dbReference>
<evidence type="ECO:0000313" key="4">
    <source>
        <dbReference type="Proteomes" id="UP001215280"/>
    </source>
</evidence>
<reference evidence="3" key="1">
    <citation type="submission" date="2023-03" db="EMBL/GenBank/DDBJ databases">
        <title>Massive genome expansion in bonnet fungi (Mycena s.s.) driven by repeated elements and novel gene families across ecological guilds.</title>
        <authorList>
            <consortium name="Lawrence Berkeley National Laboratory"/>
            <person name="Harder C.B."/>
            <person name="Miyauchi S."/>
            <person name="Viragh M."/>
            <person name="Kuo A."/>
            <person name="Thoen E."/>
            <person name="Andreopoulos B."/>
            <person name="Lu D."/>
            <person name="Skrede I."/>
            <person name="Drula E."/>
            <person name="Henrissat B."/>
            <person name="Morin E."/>
            <person name="Kohler A."/>
            <person name="Barry K."/>
            <person name="LaButti K."/>
            <person name="Morin E."/>
            <person name="Salamov A."/>
            <person name="Lipzen A."/>
            <person name="Mereny Z."/>
            <person name="Hegedus B."/>
            <person name="Baldrian P."/>
            <person name="Stursova M."/>
            <person name="Weitz H."/>
            <person name="Taylor A."/>
            <person name="Grigoriev I.V."/>
            <person name="Nagy L.G."/>
            <person name="Martin F."/>
            <person name="Kauserud H."/>
        </authorList>
    </citation>
    <scope>NUCLEOTIDE SEQUENCE</scope>
    <source>
        <strain evidence="3">CBHHK188m</strain>
    </source>
</reference>
<dbReference type="Gene3D" id="3.40.50.10910">
    <property type="entry name" value="Amidohydrolase"/>
    <property type="match status" value="1"/>
</dbReference>
<dbReference type="Gene3D" id="2.30.40.10">
    <property type="entry name" value="Urease, subunit C, domain 1"/>
    <property type="match status" value="2"/>
</dbReference>
<name>A0AAD7HKL3_9AGAR</name>
<dbReference type="Proteomes" id="UP001215280">
    <property type="component" value="Unassembled WGS sequence"/>
</dbReference>
<evidence type="ECO:0000256" key="2">
    <source>
        <dbReference type="SAM" id="SignalP"/>
    </source>
</evidence>
<sequence length="381" mass="39949">MLSLLAIFIAVVLLIHPGHSCVYQGNLGRTYEEGLEIARSNNLRRGIPTPAKAITNVRVFDGMKLLPLGTVYIDGGIIVPYVEGAATVDGEGGVLLSGLIDAHSHSTLIEHMETFASYGVTTVITAACFPYAICDPLVNQPGLPDVRYSGLVATTPNSSHATLLGLMPNETITSPSQAPQFVADQLAAGATFIKLIAESADSPTTLDQAIMDVLVASAHEHGVQVACHAADYAAVYRALTAQADQAHHVPAETFPSTRRSSPVTLRRARPLSLPSPSSTNLSPPGVTALHAAGVPILAGTDSNDFPVLGLAYGSSLHAELELLVGTGLSTHNRLFDRGVIASGMRADLLLISGDPIANIAATRNIQRVWIAGTEYTNITVA</sequence>
<dbReference type="PANTHER" id="PTHR43135">
    <property type="entry name" value="ALPHA-D-RIBOSE 1-METHYLPHOSPHONATE 5-TRIPHOSPHATE DIPHOSPHATASE"/>
    <property type="match status" value="1"/>
</dbReference>
<accession>A0AAD7HKL3</accession>
<feature type="compositionally biased region" description="Polar residues" evidence="1">
    <location>
        <begin position="254"/>
        <end position="263"/>
    </location>
</feature>
<feature type="signal peptide" evidence="2">
    <location>
        <begin position="1"/>
        <end position="20"/>
    </location>
</feature>
<gene>
    <name evidence="3" type="ORF">DFH07DRAFT_872012</name>
</gene>
<evidence type="ECO:0000313" key="3">
    <source>
        <dbReference type="EMBL" id="KAJ7722881.1"/>
    </source>
</evidence>
<dbReference type="AlphaFoldDB" id="A0AAD7HKL3"/>
<organism evidence="3 4">
    <name type="scientific">Mycena maculata</name>
    <dbReference type="NCBI Taxonomy" id="230809"/>
    <lineage>
        <taxon>Eukaryota</taxon>
        <taxon>Fungi</taxon>
        <taxon>Dikarya</taxon>
        <taxon>Basidiomycota</taxon>
        <taxon>Agaricomycotina</taxon>
        <taxon>Agaricomycetes</taxon>
        <taxon>Agaricomycetidae</taxon>
        <taxon>Agaricales</taxon>
        <taxon>Marasmiineae</taxon>
        <taxon>Mycenaceae</taxon>
        <taxon>Mycena</taxon>
    </lineage>
</organism>
<dbReference type="EMBL" id="JARJLG010000253">
    <property type="protein sequence ID" value="KAJ7722881.1"/>
    <property type="molecule type" value="Genomic_DNA"/>
</dbReference>
<keyword evidence="2" id="KW-0732">Signal</keyword>
<dbReference type="InterPro" id="IPR032466">
    <property type="entry name" value="Metal_Hydrolase"/>
</dbReference>
<dbReference type="InterPro" id="IPR051781">
    <property type="entry name" value="Metallo-dep_Hydrolase"/>
</dbReference>